<dbReference type="GO" id="GO:0016020">
    <property type="term" value="C:membrane"/>
    <property type="evidence" value="ECO:0007669"/>
    <property type="project" value="UniProtKB-SubCell"/>
</dbReference>
<sequence length="274" mass="29067">MASHSPPRQHLLQGGVEGRGGVGDAGGGAAVHGVGGGLPTPRHEYGIHGNFFFTLAAIKLLCSWWAWRVGTLGGMVLMGVLCLAQHLLLTAGGVGPWTLGAAPRDSLLSANREWFVSLPSYAALYFTGVAVGARVCDRSKRATVPVFLWCVAGVSAASLALLHLYVAPASRRLGNPAFVAFSILYASLTLAIFSLLEVWLPRWLPGVPPTPRVLQAINQRPLLCFLLSNLATGLVNKSMNTLVVPPPWDVFMVLGHTYGVLAVVYFLFKADSGG</sequence>
<feature type="transmembrane region" description="Helical" evidence="5">
    <location>
        <begin position="221"/>
        <end position="238"/>
    </location>
</feature>
<evidence type="ECO:0000313" key="7">
    <source>
        <dbReference type="Proteomes" id="UP000770661"/>
    </source>
</evidence>
<dbReference type="GO" id="GO:0006506">
    <property type="term" value="P:GPI anchor biosynthetic process"/>
    <property type="evidence" value="ECO:0007669"/>
    <property type="project" value="InterPro"/>
</dbReference>
<dbReference type="GO" id="GO:0032216">
    <property type="term" value="F:glucosaminyl-phosphatidylinositol O-acyltransferase activity"/>
    <property type="evidence" value="ECO:0007669"/>
    <property type="project" value="TreeGrafter"/>
</dbReference>
<accession>A0A8J8WEA4</accession>
<dbReference type="EMBL" id="JACEEZ010025968">
    <property type="protein sequence ID" value="KAG0695770.1"/>
    <property type="molecule type" value="Genomic_DNA"/>
</dbReference>
<dbReference type="Pfam" id="PF06423">
    <property type="entry name" value="GWT1"/>
    <property type="match status" value="1"/>
</dbReference>
<gene>
    <name evidence="6" type="primary">gwt1</name>
    <name evidence="6" type="ORF">GWK47_026798</name>
</gene>
<dbReference type="Proteomes" id="UP000770661">
    <property type="component" value="Unassembled WGS sequence"/>
</dbReference>
<keyword evidence="4 5" id="KW-0472">Membrane</keyword>
<feature type="transmembrane region" description="Helical" evidence="5">
    <location>
        <begin position="114"/>
        <end position="134"/>
    </location>
</feature>
<comment type="caution">
    <text evidence="6">The sequence shown here is derived from an EMBL/GenBank/DDBJ whole genome shotgun (WGS) entry which is preliminary data.</text>
</comment>
<feature type="transmembrane region" description="Helical" evidence="5">
    <location>
        <begin position="74"/>
        <end position="94"/>
    </location>
</feature>
<dbReference type="PANTHER" id="PTHR20661:SF0">
    <property type="entry name" value="PHOSPHATIDYLINOSITOL-GLYCAN BIOSYNTHESIS CLASS W PROTEIN"/>
    <property type="match status" value="1"/>
</dbReference>
<proteinExistence type="predicted"/>
<dbReference type="GO" id="GO:0072659">
    <property type="term" value="P:protein localization to plasma membrane"/>
    <property type="evidence" value="ECO:0007669"/>
    <property type="project" value="TreeGrafter"/>
</dbReference>
<comment type="subcellular location">
    <subcellularLocation>
        <location evidence="1">Membrane</location>
        <topology evidence="1">Multi-pass membrane protein</topology>
    </subcellularLocation>
</comment>
<organism evidence="6 7">
    <name type="scientific">Chionoecetes opilio</name>
    <name type="common">Atlantic snow crab</name>
    <name type="synonym">Cancer opilio</name>
    <dbReference type="NCBI Taxonomy" id="41210"/>
    <lineage>
        <taxon>Eukaryota</taxon>
        <taxon>Metazoa</taxon>
        <taxon>Ecdysozoa</taxon>
        <taxon>Arthropoda</taxon>
        <taxon>Crustacea</taxon>
        <taxon>Multicrustacea</taxon>
        <taxon>Malacostraca</taxon>
        <taxon>Eumalacostraca</taxon>
        <taxon>Eucarida</taxon>
        <taxon>Decapoda</taxon>
        <taxon>Pleocyemata</taxon>
        <taxon>Brachyura</taxon>
        <taxon>Eubrachyura</taxon>
        <taxon>Majoidea</taxon>
        <taxon>Majidae</taxon>
        <taxon>Chionoecetes</taxon>
    </lineage>
</organism>
<feature type="transmembrane region" description="Helical" evidence="5">
    <location>
        <begin position="146"/>
        <end position="166"/>
    </location>
</feature>
<evidence type="ECO:0000256" key="4">
    <source>
        <dbReference type="ARBA" id="ARBA00023136"/>
    </source>
</evidence>
<protein>
    <submittedName>
        <fullName evidence="6">GPI-anchored wall transfer protein 1</fullName>
    </submittedName>
</protein>
<feature type="transmembrane region" description="Helical" evidence="5">
    <location>
        <begin position="178"/>
        <end position="200"/>
    </location>
</feature>
<evidence type="ECO:0000256" key="3">
    <source>
        <dbReference type="ARBA" id="ARBA00022989"/>
    </source>
</evidence>
<name>A0A8J8WEA4_CHIOP</name>
<dbReference type="GO" id="GO:0005783">
    <property type="term" value="C:endoplasmic reticulum"/>
    <property type="evidence" value="ECO:0007669"/>
    <property type="project" value="TreeGrafter"/>
</dbReference>
<feature type="transmembrane region" description="Helical" evidence="5">
    <location>
        <begin position="250"/>
        <end position="268"/>
    </location>
</feature>
<dbReference type="AlphaFoldDB" id="A0A8J8WEA4"/>
<dbReference type="OrthoDB" id="15270at2759"/>
<reference evidence="6" key="1">
    <citation type="submission" date="2020-07" db="EMBL/GenBank/DDBJ databases">
        <title>The High-quality genome of the commercially important snow crab, Chionoecetes opilio.</title>
        <authorList>
            <person name="Jeong J.-H."/>
            <person name="Ryu S."/>
        </authorList>
    </citation>
    <scope>NUCLEOTIDE SEQUENCE</scope>
    <source>
        <strain evidence="6">MADBK_172401_WGS</strain>
        <tissue evidence="6">Digestive gland</tissue>
    </source>
</reference>
<evidence type="ECO:0000256" key="2">
    <source>
        <dbReference type="ARBA" id="ARBA00022692"/>
    </source>
</evidence>
<keyword evidence="7" id="KW-1185">Reference proteome</keyword>
<evidence type="ECO:0000256" key="1">
    <source>
        <dbReference type="ARBA" id="ARBA00004141"/>
    </source>
</evidence>
<feature type="transmembrane region" description="Helical" evidence="5">
    <location>
        <begin position="47"/>
        <end position="67"/>
    </location>
</feature>
<keyword evidence="3 5" id="KW-1133">Transmembrane helix</keyword>
<evidence type="ECO:0000313" key="6">
    <source>
        <dbReference type="EMBL" id="KAG0695770.1"/>
    </source>
</evidence>
<dbReference type="PANTHER" id="PTHR20661">
    <property type="entry name" value="PHOSPHATIDYLINOSITOL-GLYCAN BIOSYNTHESIS CLASS W PROTEIN"/>
    <property type="match status" value="1"/>
</dbReference>
<keyword evidence="2 5" id="KW-0812">Transmembrane</keyword>
<dbReference type="InterPro" id="IPR009447">
    <property type="entry name" value="PIGW/GWT1"/>
</dbReference>
<evidence type="ECO:0000256" key="5">
    <source>
        <dbReference type="SAM" id="Phobius"/>
    </source>
</evidence>